<keyword evidence="3" id="KW-1185">Reference proteome</keyword>
<keyword evidence="1" id="KW-1133">Transmembrane helix</keyword>
<accession>A0A2W0HAM9</accession>
<evidence type="ECO:0000313" key="3">
    <source>
        <dbReference type="Proteomes" id="UP000248066"/>
    </source>
</evidence>
<proteinExistence type="predicted"/>
<reference evidence="2 3" key="1">
    <citation type="submission" date="2017-10" db="EMBL/GenBank/DDBJ databases">
        <title>Bacillus sp. nov., a halophilic bacterium isolated from a Yangshapao Lake.</title>
        <authorList>
            <person name="Wang H."/>
        </authorList>
    </citation>
    <scope>NUCLEOTIDE SEQUENCE [LARGE SCALE GENOMIC DNA]</scope>
    <source>
        <strain evidence="2 3">YSP-3</strain>
    </source>
</reference>
<dbReference type="OrthoDB" id="2836622at2"/>
<comment type="caution">
    <text evidence="2">The sequence shown here is derived from an EMBL/GenBank/DDBJ whole genome shotgun (WGS) entry which is preliminary data.</text>
</comment>
<keyword evidence="1" id="KW-0812">Transmembrane</keyword>
<dbReference type="Proteomes" id="UP000248066">
    <property type="component" value="Unassembled WGS sequence"/>
</dbReference>
<dbReference type="RefSeq" id="WP_110519199.1">
    <property type="nucleotide sequence ID" value="NZ_PDOF01000001.1"/>
</dbReference>
<organism evidence="2 3">
    <name type="scientific">Alteribacter lacisalsi</name>
    <dbReference type="NCBI Taxonomy" id="2045244"/>
    <lineage>
        <taxon>Bacteria</taxon>
        <taxon>Bacillati</taxon>
        <taxon>Bacillota</taxon>
        <taxon>Bacilli</taxon>
        <taxon>Bacillales</taxon>
        <taxon>Bacillaceae</taxon>
        <taxon>Alteribacter</taxon>
    </lineage>
</organism>
<sequence>MISEYYDRTSRKLIWLGGVMTALTAVFTGWHLFTSFAHFRFNGGMELFVYGWVVGPGLLITGIVKKKLAVKKLQKPPVTDADRDLFSARRTMILTHMHWLREYEIYAMDGTRLIHVKEKGGRGHKAASFVLQLVGVRSFLKKRLVVENNGDIIFYIEKERGINAPYYLLDRNRNTAASYKMNLLNPMKQFAVIRDGSGNVIGENDGKFSGIHFKVRNKEGEQLIELFHQGIPSEAINMFGWSNGDMLVTNQSRLSEDTRPAFILAPVIVKLHFS</sequence>
<feature type="transmembrane region" description="Helical" evidence="1">
    <location>
        <begin position="45"/>
        <end position="64"/>
    </location>
</feature>
<dbReference type="AlphaFoldDB" id="A0A2W0HAM9"/>
<evidence type="ECO:0000313" key="2">
    <source>
        <dbReference type="EMBL" id="PYZ98914.1"/>
    </source>
</evidence>
<dbReference type="EMBL" id="PDOF01000001">
    <property type="protein sequence ID" value="PYZ98914.1"/>
    <property type="molecule type" value="Genomic_DNA"/>
</dbReference>
<keyword evidence="1" id="KW-0472">Membrane</keyword>
<evidence type="ECO:0000256" key="1">
    <source>
        <dbReference type="SAM" id="Phobius"/>
    </source>
</evidence>
<name>A0A2W0HAM9_9BACI</name>
<feature type="transmembrane region" description="Helical" evidence="1">
    <location>
        <begin position="12"/>
        <end position="33"/>
    </location>
</feature>
<protein>
    <submittedName>
        <fullName evidence="2">Uncharacterized protein</fullName>
    </submittedName>
</protein>
<gene>
    <name evidence="2" type="ORF">CR205_10190</name>
</gene>